<evidence type="ECO:0000256" key="13">
    <source>
        <dbReference type="ARBA" id="ARBA00022840"/>
    </source>
</evidence>
<feature type="region of interest" description="Disordered" evidence="21">
    <location>
        <begin position="433"/>
        <end position="472"/>
    </location>
</feature>
<dbReference type="InterPro" id="IPR015285">
    <property type="entry name" value="RIO2_wHTH_N"/>
</dbReference>
<evidence type="ECO:0000256" key="16">
    <source>
        <dbReference type="ARBA" id="ARBA00048679"/>
    </source>
</evidence>
<comment type="similarity">
    <text evidence="3">Belongs to the protein kinase superfamily. RIO-type Ser/Thr kinase family.</text>
</comment>
<evidence type="ECO:0000256" key="9">
    <source>
        <dbReference type="ARBA" id="ARBA00022679"/>
    </source>
</evidence>
<keyword evidence="10" id="KW-0479">Metal-binding</keyword>
<feature type="domain" description="RIO kinase" evidence="22">
    <location>
        <begin position="66"/>
        <end position="292"/>
    </location>
</feature>
<feature type="compositionally biased region" description="Acidic residues" evidence="21">
    <location>
        <begin position="320"/>
        <end position="336"/>
    </location>
</feature>
<evidence type="ECO:0000256" key="12">
    <source>
        <dbReference type="ARBA" id="ARBA00022777"/>
    </source>
</evidence>
<accession>A0A8S1CYD5</accession>
<dbReference type="InterPro" id="IPR000687">
    <property type="entry name" value="RIO_kinase"/>
</dbReference>
<dbReference type="EC" id="2.7.11.1" evidence="4"/>
<dbReference type="InterPro" id="IPR036390">
    <property type="entry name" value="WH_DNA-bd_sf"/>
</dbReference>
<evidence type="ECO:0000256" key="15">
    <source>
        <dbReference type="ARBA" id="ARBA00047899"/>
    </source>
</evidence>
<evidence type="ECO:0000256" key="1">
    <source>
        <dbReference type="ARBA" id="ARBA00001946"/>
    </source>
</evidence>
<evidence type="ECO:0000256" key="6">
    <source>
        <dbReference type="ARBA" id="ARBA00022517"/>
    </source>
</evidence>
<dbReference type="Pfam" id="PF09202">
    <property type="entry name" value="Rio2_N"/>
    <property type="match status" value="1"/>
</dbReference>
<keyword evidence="5" id="KW-0963">Cytoplasm</keyword>
<dbReference type="InterPro" id="IPR036388">
    <property type="entry name" value="WH-like_DNA-bd_sf"/>
</dbReference>
<dbReference type="EMBL" id="CADEPI010000080">
    <property type="protein sequence ID" value="CAB3373073.1"/>
    <property type="molecule type" value="Genomic_DNA"/>
</dbReference>
<comment type="subcellular location">
    <subcellularLocation>
        <location evidence="2">Cytoplasm</location>
    </subcellularLocation>
</comment>
<evidence type="ECO:0000256" key="8">
    <source>
        <dbReference type="ARBA" id="ARBA00022553"/>
    </source>
</evidence>
<comment type="catalytic activity">
    <reaction evidence="16">
        <text>L-seryl-[protein] + ATP = O-phospho-L-seryl-[protein] + ADP + H(+)</text>
        <dbReference type="Rhea" id="RHEA:17989"/>
        <dbReference type="Rhea" id="RHEA-COMP:9863"/>
        <dbReference type="Rhea" id="RHEA-COMP:11604"/>
        <dbReference type="ChEBI" id="CHEBI:15378"/>
        <dbReference type="ChEBI" id="CHEBI:29999"/>
        <dbReference type="ChEBI" id="CHEBI:30616"/>
        <dbReference type="ChEBI" id="CHEBI:83421"/>
        <dbReference type="ChEBI" id="CHEBI:456216"/>
        <dbReference type="EC" id="2.7.11.1"/>
    </reaction>
</comment>
<keyword evidence="24" id="KW-1185">Reference proteome</keyword>
<evidence type="ECO:0000256" key="17">
    <source>
        <dbReference type="ARBA" id="ARBA00064676"/>
    </source>
</evidence>
<evidence type="ECO:0000256" key="21">
    <source>
        <dbReference type="SAM" id="MobiDB-lite"/>
    </source>
</evidence>
<dbReference type="PANTHER" id="PTHR45852">
    <property type="entry name" value="SER/THR-PROTEIN KINASE RIO2"/>
    <property type="match status" value="1"/>
</dbReference>
<proteinExistence type="inferred from homology"/>
<dbReference type="GO" id="GO:0046872">
    <property type="term" value="F:metal ion binding"/>
    <property type="evidence" value="ECO:0007669"/>
    <property type="project" value="UniProtKB-KW"/>
</dbReference>
<dbReference type="GO" id="GO:0030490">
    <property type="term" value="P:maturation of SSU-rRNA"/>
    <property type="evidence" value="ECO:0007669"/>
    <property type="project" value="TreeGrafter"/>
</dbReference>
<keyword evidence="8" id="KW-0597">Phosphoprotein</keyword>
<dbReference type="Gene3D" id="3.30.200.20">
    <property type="entry name" value="Phosphorylase Kinase, domain 1"/>
    <property type="match status" value="1"/>
</dbReference>
<evidence type="ECO:0000313" key="24">
    <source>
        <dbReference type="Proteomes" id="UP000494165"/>
    </source>
</evidence>
<dbReference type="SMART" id="SM00090">
    <property type="entry name" value="RIO"/>
    <property type="match status" value="1"/>
</dbReference>
<dbReference type="FunFam" id="1.10.10.10:FF:000053">
    <property type="entry name" value="Serine/threonine-protein kinase RIO2"/>
    <property type="match status" value="1"/>
</dbReference>
<feature type="region of interest" description="Disordered" evidence="21">
    <location>
        <begin position="320"/>
        <end position="358"/>
    </location>
</feature>
<keyword evidence="13" id="KW-0067">ATP-binding</keyword>
<dbReference type="PANTHER" id="PTHR45852:SF1">
    <property type="entry name" value="SERINE_THREONINE-PROTEIN KINASE RIO2"/>
    <property type="match status" value="1"/>
</dbReference>
<evidence type="ECO:0000256" key="14">
    <source>
        <dbReference type="ARBA" id="ARBA00022842"/>
    </source>
</evidence>
<evidence type="ECO:0000256" key="11">
    <source>
        <dbReference type="ARBA" id="ARBA00022741"/>
    </source>
</evidence>
<evidence type="ECO:0000259" key="22">
    <source>
        <dbReference type="SMART" id="SM00090"/>
    </source>
</evidence>
<keyword evidence="12" id="KW-0418">Kinase</keyword>
<evidence type="ECO:0000256" key="18">
    <source>
        <dbReference type="ARBA" id="ARBA00068353"/>
    </source>
</evidence>
<dbReference type="GO" id="GO:0030688">
    <property type="term" value="C:preribosome, small subunit precursor"/>
    <property type="evidence" value="ECO:0007669"/>
    <property type="project" value="TreeGrafter"/>
</dbReference>
<dbReference type="FunFam" id="3.30.200.20:FF:000052">
    <property type="entry name" value="Serine/threonine-protein kinase RIO2"/>
    <property type="match status" value="1"/>
</dbReference>
<keyword evidence="7" id="KW-0723">Serine/threonine-protein kinase</keyword>
<dbReference type="GO" id="GO:0005829">
    <property type="term" value="C:cytosol"/>
    <property type="evidence" value="ECO:0007669"/>
    <property type="project" value="TreeGrafter"/>
</dbReference>
<feature type="compositionally biased region" description="Basic and acidic residues" evidence="21">
    <location>
        <begin position="337"/>
        <end position="356"/>
    </location>
</feature>
<dbReference type="SUPFAM" id="SSF46785">
    <property type="entry name" value="Winged helix' DNA-binding domain"/>
    <property type="match status" value="1"/>
</dbReference>
<gene>
    <name evidence="23" type="ORF">CLODIP_2_CD07740</name>
</gene>
<evidence type="ECO:0000313" key="23">
    <source>
        <dbReference type="EMBL" id="CAB3373073.1"/>
    </source>
</evidence>
<protein>
    <recommendedName>
        <fullName evidence="18">Serine/threonine-protein kinase RIO2</fullName>
        <ecNumber evidence="4">2.7.11.1</ecNumber>
    </recommendedName>
    <alternativeName>
        <fullName evidence="20">RIO kinase 2</fullName>
    </alternativeName>
    <alternativeName>
        <fullName evidence="19">Serine/threonine-protein kinase rio2</fullName>
    </alternativeName>
</protein>
<evidence type="ECO:0000256" key="5">
    <source>
        <dbReference type="ARBA" id="ARBA00022490"/>
    </source>
</evidence>
<dbReference type="PROSITE" id="PS01245">
    <property type="entry name" value="RIO1"/>
    <property type="match status" value="1"/>
</dbReference>
<evidence type="ECO:0000256" key="10">
    <source>
        <dbReference type="ARBA" id="ARBA00022723"/>
    </source>
</evidence>
<dbReference type="CDD" id="cd05144">
    <property type="entry name" value="RIO2_C"/>
    <property type="match status" value="1"/>
</dbReference>
<comment type="catalytic activity">
    <reaction evidence="15">
        <text>L-threonyl-[protein] + ATP = O-phospho-L-threonyl-[protein] + ADP + H(+)</text>
        <dbReference type="Rhea" id="RHEA:46608"/>
        <dbReference type="Rhea" id="RHEA-COMP:11060"/>
        <dbReference type="Rhea" id="RHEA-COMP:11605"/>
        <dbReference type="ChEBI" id="CHEBI:15378"/>
        <dbReference type="ChEBI" id="CHEBI:30013"/>
        <dbReference type="ChEBI" id="CHEBI:30616"/>
        <dbReference type="ChEBI" id="CHEBI:61977"/>
        <dbReference type="ChEBI" id="CHEBI:456216"/>
        <dbReference type="EC" id="2.7.11.1"/>
    </reaction>
</comment>
<evidence type="ECO:0000256" key="3">
    <source>
        <dbReference type="ARBA" id="ARBA00009196"/>
    </source>
</evidence>
<dbReference type="GO" id="GO:0005524">
    <property type="term" value="F:ATP binding"/>
    <property type="evidence" value="ECO:0007669"/>
    <property type="project" value="UniProtKB-KW"/>
</dbReference>
<name>A0A8S1CYD5_9INSE</name>
<dbReference type="SUPFAM" id="SSF56112">
    <property type="entry name" value="Protein kinase-like (PK-like)"/>
    <property type="match status" value="1"/>
</dbReference>
<keyword evidence="9" id="KW-0808">Transferase</keyword>
<evidence type="ECO:0000256" key="4">
    <source>
        <dbReference type="ARBA" id="ARBA00012513"/>
    </source>
</evidence>
<dbReference type="AlphaFoldDB" id="A0A8S1CYD5"/>
<dbReference type="FunFam" id="1.10.510.10:FF:000307">
    <property type="entry name" value="Serine/threonine-protein kinase RIO2"/>
    <property type="match status" value="1"/>
</dbReference>
<comment type="subunit">
    <text evidence="17">Associated with late 40S pre-ribosomal particles. Interacts with PLK1 (via its N-terminus).</text>
</comment>
<dbReference type="GO" id="GO:0005634">
    <property type="term" value="C:nucleus"/>
    <property type="evidence" value="ECO:0007669"/>
    <property type="project" value="TreeGrafter"/>
</dbReference>
<evidence type="ECO:0000256" key="19">
    <source>
        <dbReference type="ARBA" id="ARBA00068837"/>
    </source>
</evidence>
<dbReference type="InterPro" id="IPR011009">
    <property type="entry name" value="Kinase-like_dom_sf"/>
</dbReference>
<dbReference type="Gene3D" id="1.10.10.10">
    <property type="entry name" value="Winged helix-like DNA-binding domain superfamily/Winged helix DNA-binding domain"/>
    <property type="match status" value="1"/>
</dbReference>
<evidence type="ECO:0000256" key="2">
    <source>
        <dbReference type="ARBA" id="ARBA00004496"/>
    </source>
</evidence>
<sequence length="472" mass="53775">MGKLNVTMLRYLTKEDFRILTGVEMGMKNHELVPAALVASIANLRHGGAHKVMKELCKHKLLSYERGTHYDGYRLTNQGYDYLALKTLSMRNVITSFGNQIGTGKESIIYVVGNEEQETLCLKIHRLGRICFRNLKEKRDYHQHRKAASWIYLSRISATKEFAYMKALYDRGFPVPKPFDFSRHCVIMQLIDGTPLCQVSEVENVEELFDELMNLIVKLANHGVIHGDFNEFNIMLTSEGKPIIIDFPQMVSTSHANAKMFFDRDVNCIRSFFKKRFAYESSLHPTFDDIDREDSLDVEVFASGFTKQMKKDLEVELGIEEEDEEGEETGQAEEEETPKLPDDIEPSEEKAEKELPDCFDDIPALRKELDEVIEAVDGQTEDPADIQDYSDFPDELSIPRRKGPSSDMCSVTTTSTIAPEIIRSRVKKMVARQSNEAAKKRIKAKGEASATTRSRRDNAATIKESSGIWGWE</sequence>
<keyword evidence="6" id="KW-0690">Ribosome biogenesis</keyword>
<dbReference type="InterPro" id="IPR030484">
    <property type="entry name" value="Rio2"/>
</dbReference>
<dbReference type="Pfam" id="PF01163">
    <property type="entry name" value="RIO1"/>
    <property type="match status" value="1"/>
</dbReference>
<keyword evidence="11" id="KW-0547">Nucleotide-binding</keyword>
<reference evidence="23 24" key="1">
    <citation type="submission" date="2020-04" db="EMBL/GenBank/DDBJ databases">
        <authorList>
            <person name="Alioto T."/>
            <person name="Alioto T."/>
            <person name="Gomez Garrido J."/>
        </authorList>
    </citation>
    <scope>NUCLEOTIDE SEQUENCE [LARGE SCALE GENOMIC DNA]</scope>
</reference>
<keyword evidence="14" id="KW-0460">Magnesium</keyword>
<dbReference type="Gene3D" id="1.10.510.10">
    <property type="entry name" value="Transferase(Phosphotransferase) domain 1"/>
    <property type="match status" value="1"/>
</dbReference>
<dbReference type="InterPro" id="IPR018935">
    <property type="entry name" value="RIO_kinase_CS"/>
</dbReference>
<comment type="cofactor">
    <cofactor evidence="1">
        <name>Mg(2+)</name>
        <dbReference type="ChEBI" id="CHEBI:18420"/>
    </cofactor>
</comment>
<evidence type="ECO:0000256" key="20">
    <source>
        <dbReference type="ARBA" id="ARBA00076005"/>
    </source>
</evidence>
<dbReference type="GO" id="GO:0004674">
    <property type="term" value="F:protein serine/threonine kinase activity"/>
    <property type="evidence" value="ECO:0007669"/>
    <property type="project" value="UniProtKB-KW"/>
</dbReference>
<dbReference type="OrthoDB" id="10258631at2759"/>
<evidence type="ECO:0000256" key="7">
    <source>
        <dbReference type="ARBA" id="ARBA00022527"/>
    </source>
</evidence>
<comment type="caution">
    <text evidence="23">The sequence shown here is derived from an EMBL/GenBank/DDBJ whole genome shotgun (WGS) entry which is preliminary data.</text>
</comment>
<dbReference type="InterPro" id="IPR018934">
    <property type="entry name" value="RIO_dom"/>
</dbReference>
<dbReference type="Proteomes" id="UP000494165">
    <property type="component" value="Unassembled WGS sequence"/>
</dbReference>
<organism evidence="23 24">
    <name type="scientific">Cloeon dipterum</name>
    <dbReference type="NCBI Taxonomy" id="197152"/>
    <lineage>
        <taxon>Eukaryota</taxon>
        <taxon>Metazoa</taxon>
        <taxon>Ecdysozoa</taxon>
        <taxon>Arthropoda</taxon>
        <taxon>Hexapoda</taxon>
        <taxon>Insecta</taxon>
        <taxon>Pterygota</taxon>
        <taxon>Palaeoptera</taxon>
        <taxon>Ephemeroptera</taxon>
        <taxon>Pisciforma</taxon>
        <taxon>Baetidae</taxon>
        <taxon>Cloeon</taxon>
    </lineage>
</organism>